<dbReference type="EMBL" id="JAGDFM010000101">
    <property type="protein sequence ID" value="KAG7386389.1"/>
    <property type="molecule type" value="Genomic_DNA"/>
</dbReference>
<dbReference type="PANTHER" id="PTHR22811">
    <property type="entry name" value="TRANSMEMBRANE EMP24 DOMAIN-CONTAINING PROTEIN"/>
    <property type="match status" value="1"/>
</dbReference>
<evidence type="ECO:0000256" key="4">
    <source>
        <dbReference type="ARBA" id="ARBA00022729"/>
    </source>
</evidence>
<name>A0A8T1W2V4_9STRA</name>
<reference evidence="10" key="1">
    <citation type="submission" date="2021-02" db="EMBL/GenBank/DDBJ databases">
        <authorList>
            <person name="Palmer J.M."/>
        </authorList>
    </citation>
    <scope>NUCLEOTIDE SEQUENCE</scope>
    <source>
        <strain evidence="10">SCRP734</strain>
    </source>
</reference>
<comment type="similarity">
    <text evidence="2">Belongs to the EMP24/GP25L family.</text>
</comment>
<organism evidence="10 11">
    <name type="scientific">Phytophthora pseudosyringae</name>
    <dbReference type="NCBI Taxonomy" id="221518"/>
    <lineage>
        <taxon>Eukaryota</taxon>
        <taxon>Sar</taxon>
        <taxon>Stramenopiles</taxon>
        <taxon>Oomycota</taxon>
        <taxon>Peronosporomycetes</taxon>
        <taxon>Peronosporales</taxon>
        <taxon>Peronosporaceae</taxon>
        <taxon>Phytophthora</taxon>
    </lineage>
</organism>
<accession>A0A8T1W2V4</accession>
<dbReference type="Pfam" id="PF01105">
    <property type="entry name" value="EMP24_GP25L"/>
    <property type="match status" value="2"/>
</dbReference>
<evidence type="ECO:0000256" key="2">
    <source>
        <dbReference type="ARBA" id="ARBA00007104"/>
    </source>
</evidence>
<keyword evidence="11" id="KW-1185">Reference proteome</keyword>
<evidence type="ECO:0000256" key="5">
    <source>
        <dbReference type="ARBA" id="ARBA00022989"/>
    </source>
</evidence>
<evidence type="ECO:0000256" key="8">
    <source>
        <dbReference type="SAM" id="SignalP"/>
    </source>
</evidence>
<keyword evidence="4 8" id="KW-0732">Signal</keyword>
<dbReference type="OrthoDB" id="62956at2759"/>
<feature type="chain" id="PRO_5035917295" description="GOLD domain-containing protein" evidence="8">
    <location>
        <begin position="24"/>
        <end position="369"/>
    </location>
</feature>
<keyword evidence="5 7" id="KW-1133">Transmembrane helix</keyword>
<feature type="transmembrane region" description="Helical" evidence="7">
    <location>
        <begin position="341"/>
        <end position="361"/>
    </location>
</feature>
<dbReference type="PROSITE" id="PS50866">
    <property type="entry name" value="GOLD"/>
    <property type="match status" value="1"/>
</dbReference>
<dbReference type="Proteomes" id="UP000694044">
    <property type="component" value="Unassembled WGS sequence"/>
</dbReference>
<proteinExistence type="inferred from homology"/>
<evidence type="ECO:0000256" key="3">
    <source>
        <dbReference type="ARBA" id="ARBA00022692"/>
    </source>
</evidence>
<sequence length="369" mass="41021">MRSFLSLAVALLLCVCVLPSAHASRFQFTLTSRTEECFMEEVNARASNNKVLFRFGILEPKSYDLVDVVVKNPSQREVLAWKSEQNNFGTATVRESGLYHLCFRKLKGASSTITLFYSFDFISTGARSLTLRPNVAATVSKDAPGVPAYTQMAVTTTNGQATKMGIMEFDLVGVSRSIIRGNTRVKLLLTVDSITDGEKVDIALALLPNRMQYPVTWETLEGYATGGYRDHVIDNAVTELGSHVGFDITEIFETKLDGKTETIAFSIHAHENSDAVVFGIHHVAEDYFPQIVVEDLGLELMHEVAYFKESVFTLRGDISFVKHRERMSRDAAESTNARVKWTSLITNVVLVGIAFGQVIYIRSMLESGY</sequence>
<dbReference type="InterPro" id="IPR015720">
    <property type="entry name" value="Emp24-like"/>
</dbReference>
<evidence type="ECO:0000256" key="6">
    <source>
        <dbReference type="ARBA" id="ARBA00023136"/>
    </source>
</evidence>
<evidence type="ECO:0000256" key="7">
    <source>
        <dbReference type="SAM" id="Phobius"/>
    </source>
</evidence>
<evidence type="ECO:0000259" key="9">
    <source>
        <dbReference type="PROSITE" id="PS50866"/>
    </source>
</evidence>
<keyword evidence="6 7" id="KW-0472">Membrane</keyword>
<evidence type="ECO:0000256" key="1">
    <source>
        <dbReference type="ARBA" id="ARBA00004479"/>
    </source>
</evidence>
<comment type="caution">
    <text evidence="10">The sequence shown here is derived from an EMBL/GenBank/DDBJ whole genome shotgun (WGS) entry which is preliminary data.</text>
</comment>
<feature type="signal peptide" evidence="8">
    <location>
        <begin position="1"/>
        <end position="23"/>
    </location>
</feature>
<protein>
    <recommendedName>
        <fullName evidence="9">GOLD domain-containing protein</fullName>
    </recommendedName>
</protein>
<feature type="domain" description="GOLD" evidence="9">
    <location>
        <begin position="35"/>
        <end position="121"/>
    </location>
</feature>
<dbReference type="InterPro" id="IPR009038">
    <property type="entry name" value="GOLD_dom"/>
</dbReference>
<gene>
    <name evidence="10" type="ORF">PHYPSEUDO_000318</name>
</gene>
<evidence type="ECO:0000313" key="11">
    <source>
        <dbReference type="Proteomes" id="UP000694044"/>
    </source>
</evidence>
<comment type="subcellular location">
    <subcellularLocation>
        <location evidence="1">Membrane</location>
        <topology evidence="1">Single-pass type I membrane protein</topology>
    </subcellularLocation>
</comment>
<evidence type="ECO:0000313" key="10">
    <source>
        <dbReference type="EMBL" id="KAG7386389.1"/>
    </source>
</evidence>
<keyword evidence="3 7" id="KW-0812">Transmembrane</keyword>
<dbReference type="SMART" id="SM01190">
    <property type="entry name" value="EMP24_GP25L"/>
    <property type="match status" value="1"/>
</dbReference>
<dbReference type="AlphaFoldDB" id="A0A8T1W2V4"/>
<dbReference type="GO" id="GO:0016020">
    <property type="term" value="C:membrane"/>
    <property type="evidence" value="ECO:0007669"/>
    <property type="project" value="UniProtKB-SubCell"/>
</dbReference>